<gene>
    <name evidence="2" type="ORF">SAMN04487949_2817</name>
</gene>
<dbReference type="STRING" id="660521.SAMN04487949_2817"/>
<name>A0A1G9X3L7_9EURY</name>
<keyword evidence="1" id="KW-1133">Transmembrane helix</keyword>
<dbReference type="AlphaFoldDB" id="A0A1G9X3L7"/>
<accession>A0A1G9X3L7</accession>
<keyword evidence="1" id="KW-0812">Transmembrane</keyword>
<dbReference type="Gene3D" id="2.60.40.10">
    <property type="entry name" value="Immunoglobulins"/>
    <property type="match status" value="2"/>
</dbReference>
<protein>
    <submittedName>
        <fullName evidence="2">Uncharacterized conserved protein</fullName>
    </submittedName>
</protein>
<dbReference type="EMBL" id="FNHL01000004">
    <property type="protein sequence ID" value="SDM91046.1"/>
    <property type="molecule type" value="Genomic_DNA"/>
</dbReference>
<dbReference type="Proteomes" id="UP000199451">
    <property type="component" value="Unassembled WGS sequence"/>
</dbReference>
<evidence type="ECO:0000313" key="2">
    <source>
        <dbReference type="EMBL" id="SDM91046.1"/>
    </source>
</evidence>
<dbReference type="PANTHER" id="PTHR35902:SF3">
    <property type="entry name" value="NPCBM-ASSOCIATED, NEW3 DOMAIN OF ALPHA-GALACTOSIDASE"/>
    <property type="match status" value="1"/>
</dbReference>
<keyword evidence="3" id="KW-1185">Reference proteome</keyword>
<proteinExistence type="predicted"/>
<dbReference type="OrthoDB" id="56770at2157"/>
<dbReference type="PANTHER" id="PTHR35902">
    <property type="entry name" value="S-LAYER DOMAIN-LIKE PROTEIN-RELATED"/>
    <property type="match status" value="1"/>
</dbReference>
<sequence>MSRRLLAVVLVVSLLVASVPAVAEVEGSPRIQVTLPQYIVGVGDETTLRIAVTNDADLDRASTTNPALNAQVTTARGVTVEVRPGDAPVSIETGRQSLGGLPDGAVGTAAVDITVDEDARPGTYRLPVVVRYSYAESVSDEGSVDEEQRTKRARVTLRIEDRPRFAVGGATTDLQPGSTGLVTVEMENVGRETARDARVSLTSTAAGLTVDGAPTGSRYVGTWASGETRQVSYVVTASESVRPQPYSFEVTTTFTDADGRLMSTGTDAVGVTPLARVPFALADVRSDLAVGERGTLDVTVVNEGDRTVYDAVVHVESSSPSLTFPEPSYPVGTLAAGERMPVGFRVDVPRTAESGPRSVSLTVTHETEDGNARTSEPLRLTRPVGPEVDRLAVEPVNATFDVDSGNRLAVRLTNVGDEPLSELDARLLADAPFTSDAPTSYVASLAPGESATVYFELTVSEDAVANTHAVVVNVTGETIDDDPFTSGPHAVAVSVVEPETGNSDVEVLGLGIVVVLVVLGAGWWWLRR</sequence>
<feature type="transmembrane region" description="Helical" evidence="1">
    <location>
        <begin position="507"/>
        <end position="526"/>
    </location>
</feature>
<dbReference type="InterPro" id="IPR013783">
    <property type="entry name" value="Ig-like_fold"/>
</dbReference>
<evidence type="ECO:0000256" key="1">
    <source>
        <dbReference type="SAM" id="Phobius"/>
    </source>
</evidence>
<keyword evidence="1" id="KW-0472">Membrane</keyword>
<evidence type="ECO:0000313" key="3">
    <source>
        <dbReference type="Proteomes" id="UP000199451"/>
    </source>
</evidence>
<organism evidence="2 3">
    <name type="scientific">Halogranum gelatinilyticum</name>
    <dbReference type="NCBI Taxonomy" id="660521"/>
    <lineage>
        <taxon>Archaea</taxon>
        <taxon>Methanobacteriati</taxon>
        <taxon>Methanobacteriota</taxon>
        <taxon>Stenosarchaea group</taxon>
        <taxon>Halobacteria</taxon>
        <taxon>Halobacteriales</taxon>
        <taxon>Haloferacaceae</taxon>
    </lineage>
</organism>
<reference evidence="3" key="1">
    <citation type="submission" date="2016-10" db="EMBL/GenBank/DDBJ databases">
        <authorList>
            <person name="Varghese N."/>
            <person name="Submissions S."/>
        </authorList>
    </citation>
    <scope>NUCLEOTIDE SEQUENCE [LARGE SCALE GENOMIC DNA]</scope>
    <source>
        <strain evidence="3">CGMCC 1.10119</strain>
    </source>
</reference>
<dbReference type="RefSeq" id="WP_089698427.1">
    <property type="nucleotide sequence ID" value="NZ_FNHL01000004.1"/>
</dbReference>